<feature type="transmembrane region" description="Helical" evidence="6">
    <location>
        <begin position="394"/>
        <end position="418"/>
    </location>
</feature>
<evidence type="ECO:0000313" key="10">
    <source>
        <dbReference type="Proteomes" id="UP000053370"/>
    </source>
</evidence>
<dbReference type="RefSeq" id="WP_062277368.1">
    <property type="nucleotide sequence ID" value="NZ_DF968179.1"/>
</dbReference>
<sequence length="763" mass="86686">MTDNKLFKPSDAIYFYLSILAGLLIAQQIKIAVAVWMITGCLSLILFFLFRRKSAQYILEQPSKKAARIALLLVLFCMAASRTTFQYSDLKNPFTGFAEINLDEKISVTGIVIRPPEVKTNRTYLRVQADSIHQESEIPIKGTILAILYQADDEISYGDRVRLSGKITLIGTDNLSSYQRYLDSQNVDALMYSPAIERNAQNQGSRFLAGIYKIRKQLLNRVYQLYPAPESALMAGIILGDESKISPDIEEAFQRTGTAHIIAISGANFAVLTWLLLKLSKALFHRWWSPLVTIPLIFLYALITGGKSAILRAAIMCSITIIGMTIGRSKSGVHSLLFSVCLIGIANPKSLLEISLQLSVMATLGILLFKDPVLTRFSYLLKKIRKLPEEARTFLINFLDEMLLISLTAQIFTVWISASAFQQCSMVSLFANFLITPFQSMIMLGGILSVAVSYLFEPLGTLVAGLVWVAPAYTIRVVQLCAGLPDASRFVKLTEKSAWLIIAVILFLWIFRKNIFRWEKEKLIEKGLFLLFLLSVMIWKKALDQNDHRLKIVYSENSESQQIQIQTPFHQKILIASNISNYAAQNLLERRIFDVDTVRAVVFDFSEVWMKDNFLKNIHDMPEIIYLDGVSANQKMDLFHFNLPKISQGFEMKTEDMTLSNPIAYLHHHGWMIGYKKMQLFIPMGITVRQIQKQNREDIIEQTTIILLGKNDNYDDWKNFIQSFTCKEGICNAFPVIVEAVKNQDMEIYSNGNDLWLYDGIAY</sequence>
<evidence type="ECO:0000256" key="5">
    <source>
        <dbReference type="ARBA" id="ARBA00023136"/>
    </source>
</evidence>
<feature type="transmembrane region" description="Helical" evidence="6">
    <location>
        <begin position="12"/>
        <end position="27"/>
    </location>
</feature>
<keyword evidence="2" id="KW-1003">Cell membrane</keyword>
<dbReference type="OrthoDB" id="9761531at2"/>
<evidence type="ECO:0000313" key="9">
    <source>
        <dbReference type="EMBL" id="GAP39311.1"/>
    </source>
</evidence>
<evidence type="ECO:0000256" key="3">
    <source>
        <dbReference type="ARBA" id="ARBA00022692"/>
    </source>
</evidence>
<feature type="transmembrane region" description="Helical" evidence="6">
    <location>
        <begin position="284"/>
        <end position="303"/>
    </location>
</feature>
<evidence type="ECO:0000256" key="4">
    <source>
        <dbReference type="ARBA" id="ARBA00022989"/>
    </source>
</evidence>
<proteinExistence type="predicted"/>
<feature type="transmembrane region" description="Helical" evidence="6">
    <location>
        <begin position="490"/>
        <end position="511"/>
    </location>
</feature>
<dbReference type="InterPro" id="IPR004477">
    <property type="entry name" value="ComEC_N"/>
</dbReference>
<keyword evidence="5 6" id="KW-0472">Membrane</keyword>
<dbReference type="GO" id="GO:0005886">
    <property type="term" value="C:plasma membrane"/>
    <property type="evidence" value="ECO:0007669"/>
    <property type="project" value="UniProtKB-SubCell"/>
</dbReference>
<feature type="transmembrane region" description="Helical" evidence="6">
    <location>
        <begin position="430"/>
        <end position="452"/>
    </location>
</feature>
<dbReference type="InterPro" id="IPR025405">
    <property type="entry name" value="DUF4131"/>
</dbReference>
<name>A0A0K8P9K2_9CHLR</name>
<dbReference type="Pfam" id="PF13567">
    <property type="entry name" value="DUF4131"/>
    <property type="match status" value="1"/>
</dbReference>
<feature type="transmembrane region" description="Helical" evidence="6">
    <location>
        <begin position="257"/>
        <end position="277"/>
    </location>
</feature>
<dbReference type="PANTHER" id="PTHR30619:SF1">
    <property type="entry name" value="RECOMBINATION PROTEIN 2"/>
    <property type="match status" value="1"/>
</dbReference>
<dbReference type="EMBL" id="DF968179">
    <property type="protein sequence ID" value="GAP39311.1"/>
    <property type="molecule type" value="Genomic_DNA"/>
</dbReference>
<feature type="domain" description="DUF4131" evidence="8">
    <location>
        <begin position="32"/>
        <end position="198"/>
    </location>
</feature>
<feature type="transmembrane region" description="Helical" evidence="6">
    <location>
        <begin position="333"/>
        <end position="348"/>
    </location>
</feature>
<feature type="transmembrane region" description="Helical" evidence="6">
    <location>
        <begin position="33"/>
        <end position="50"/>
    </location>
</feature>
<feature type="transmembrane region" description="Helical" evidence="6">
    <location>
        <begin position="459"/>
        <end position="478"/>
    </location>
</feature>
<dbReference type="InterPro" id="IPR052159">
    <property type="entry name" value="Competence_DNA_uptake"/>
</dbReference>
<keyword evidence="10" id="KW-1185">Reference proteome</keyword>
<organism evidence="9">
    <name type="scientific">Flexilinea flocculi</name>
    <dbReference type="NCBI Taxonomy" id="1678840"/>
    <lineage>
        <taxon>Bacteria</taxon>
        <taxon>Bacillati</taxon>
        <taxon>Chloroflexota</taxon>
        <taxon>Anaerolineae</taxon>
        <taxon>Anaerolineales</taxon>
        <taxon>Anaerolineaceae</taxon>
        <taxon>Flexilinea</taxon>
    </lineage>
</organism>
<accession>A0A0K8P9K2</accession>
<reference evidence="9" key="1">
    <citation type="journal article" date="2015" name="Genome Announc.">
        <title>Draft Genome Sequence of Anaerolineae Strain TC1, a Novel Isolate from a Methanogenic Wastewater Treatment System.</title>
        <authorList>
            <person name="Matsuura N."/>
            <person name="Tourlousse D.M."/>
            <person name="Sun L."/>
            <person name="Toyonaga M."/>
            <person name="Kuroda K."/>
            <person name="Ohashi A."/>
            <person name="Cruz R."/>
            <person name="Yamaguchi T."/>
            <person name="Sekiguchi Y."/>
        </authorList>
    </citation>
    <scope>NUCLEOTIDE SEQUENCE [LARGE SCALE GENOMIC DNA]</scope>
    <source>
        <strain evidence="9">TC1</strain>
    </source>
</reference>
<dbReference type="NCBIfam" id="TIGR00360">
    <property type="entry name" value="ComEC_N-term"/>
    <property type="match status" value="1"/>
</dbReference>
<dbReference type="AlphaFoldDB" id="A0A0K8P9K2"/>
<gene>
    <name evidence="9" type="ORF">ATC1_11239</name>
</gene>
<feature type="transmembrane region" description="Helical" evidence="6">
    <location>
        <begin position="354"/>
        <end position="373"/>
    </location>
</feature>
<feature type="domain" description="ComEC/Rec2-related protein" evidence="7">
    <location>
        <begin position="237"/>
        <end position="510"/>
    </location>
</feature>
<protein>
    <submittedName>
        <fullName evidence="9">ComEC/Rec2-related protein</fullName>
    </submittedName>
</protein>
<comment type="subcellular location">
    <subcellularLocation>
        <location evidence="1">Cell membrane</location>
        <topology evidence="1">Multi-pass membrane protein</topology>
    </subcellularLocation>
</comment>
<evidence type="ECO:0000259" key="7">
    <source>
        <dbReference type="Pfam" id="PF03772"/>
    </source>
</evidence>
<dbReference type="Proteomes" id="UP000053370">
    <property type="component" value="Unassembled WGS sequence"/>
</dbReference>
<evidence type="ECO:0000259" key="8">
    <source>
        <dbReference type="Pfam" id="PF13567"/>
    </source>
</evidence>
<keyword evidence="4 6" id="KW-1133">Transmembrane helix</keyword>
<evidence type="ECO:0000256" key="6">
    <source>
        <dbReference type="SAM" id="Phobius"/>
    </source>
</evidence>
<keyword evidence="3 6" id="KW-0812">Transmembrane</keyword>
<dbReference type="PANTHER" id="PTHR30619">
    <property type="entry name" value="DNA INTERNALIZATION/COMPETENCE PROTEIN COMEC/REC2"/>
    <property type="match status" value="1"/>
</dbReference>
<evidence type="ECO:0000256" key="1">
    <source>
        <dbReference type="ARBA" id="ARBA00004651"/>
    </source>
</evidence>
<dbReference type="Pfam" id="PF03772">
    <property type="entry name" value="Competence"/>
    <property type="match status" value="1"/>
</dbReference>
<evidence type="ECO:0000256" key="2">
    <source>
        <dbReference type="ARBA" id="ARBA00022475"/>
    </source>
</evidence>
<dbReference type="STRING" id="1678840.ATC1_11239"/>